<dbReference type="CDD" id="cd00751">
    <property type="entry name" value="thiolase"/>
    <property type="match status" value="1"/>
</dbReference>
<dbReference type="Pfam" id="PF00108">
    <property type="entry name" value="Thiolase_N"/>
    <property type="match status" value="1"/>
</dbReference>
<keyword evidence="5" id="KW-0276">Fatty acid metabolism</keyword>
<organism evidence="14">
    <name type="scientific">Phaeomonas parva</name>
    <dbReference type="NCBI Taxonomy" id="124430"/>
    <lineage>
        <taxon>Eukaryota</taxon>
        <taxon>Sar</taxon>
        <taxon>Stramenopiles</taxon>
        <taxon>Ochrophyta</taxon>
        <taxon>Pinguiophyceae</taxon>
        <taxon>Pinguiochrysidales</taxon>
        <taxon>Pinguiochrysidaceae</taxon>
        <taxon>Phaeomonas</taxon>
    </lineage>
</organism>
<feature type="active site" description="Proton acceptor" evidence="10">
    <location>
        <position position="420"/>
    </location>
</feature>
<evidence type="ECO:0000256" key="4">
    <source>
        <dbReference type="ARBA" id="ARBA00022679"/>
    </source>
</evidence>
<feature type="active site" description="Proton acceptor" evidence="10">
    <location>
        <position position="390"/>
    </location>
</feature>
<evidence type="ECO:0000256" key="3">
    <source>
        <dbReference type="ARBA" id="ARBA00022490"/>
    </source>
</evidence>
<dbReference type="SUPFAM" id="SSF53901">
    <property type="entry name" value="Thiolase-like"/>
    <property type="match status" value="2"/>
</dbReference>
<dbReference type="InterPro" id="IPR020613">
    <property type="entry name" value="Thiolase_CS"/>
</dbReference>
<feature type="active site" description="Acyl-thioester intermediate" evidence="10">
    <location>
        <position position="100"/>
    </location>
</feature>
<dbReference type="PROSITE" id="PS00737">
    <property type="entry name" value="THIOLASE_2"/>
    <property type="match status" value="1"/>
</dbReference>
<keyword evidence="8 11" id="KW-0012">Acyltransferase</keyword>
<dbReference type="Pfam" id="PF02803">
    <property type="entry name" value="Thiolase_C"/>
    <property type="match status" value="1"/>
</dbReference>
<dbReference type="AlphaFoldDB" id="A0A7S1TQ53"/>
<dbReference type="GO" id="GO:0005739">
    <property type="term" value="C:mitochondrion"/>
    <property type="evidence" value="ECO:0007669"/>
    <property type="project" value="UniProtKB-SubCell"/>
</dbReference>
<keyword evidence="7" id="KW-0496">Mitochondrion</keyword>
<comment type="subcellular location">
    <subcellularLocation>
        <location evidence="1">Mitochondrion</location>
    </subcellularLocation>
</comment>
<dbReference type="FunFam" id="3.40.47.10:FF:000011">
    <property type="entry name" value="3-ketoacyl-CoA thiolase"/>
    <property type="match status" value="1"/>
</dbReference>
<dbReference type="NCBIfam" id="TIGR01930">
    <property type="entry name" value="AcCoA-C-Actrans"/>
    <property type="match status" value="1"/>
</dbReference>
<evidence type="ECO:0000256" key="11">
    <source>
        <dbReference type="RuleBase" id="RU003557"/>
    </source>
</evidence>
<evidence type="ECO:0000256" key="2">
    <source>
        <dbReference type="ARBA" id="ARBA00010982"/>
    </source>
</evidence>
<protein>
    <recommendedName>
        <fullName evidence="9">acetyl-CoA C-acyltransferase</fullName>
        <ecNumber evidence="9">2.3.1.16</ecNumber>
    </recommendedName>
</protein>
<proteinExistence type="inferred from homology"/>
<evidence type="ECO:0000259" key="12">
    <source>
        <dbReference type="Pfam" id="PF00108"/>
    </source>
</evidence>
<comment type="similarity">
    <text evidence="2 11">Belongs to the thiolase-like superfamily. Thiolase family.</text>
</comment>
<evidence type="ECO:0000313" key="14">
    <source>
        <dbReference type="EMBL" id="CAD9242310.1"/>
    </source>
</evidence>
<dbReference type="GO" id="GO:0003985">
    <property type="term" value="F:acetyl-CoA C-acetyltransferase activity"/>
    <property type="evidence" value="ECO:0007669"/>
    <property type="project" value="TreeGrafter"/>
</dbReference>
<accession>A0A7S1TQ53</accession>
<dbReference type="GO" id="GO:0006635">
    <property type="term" value="P:fatty acid beta-oxidation"/>
    <property type="evidence" value="ECO:0007669"/>
    <property type="project" value="TreeGrafter"/>
</dbReference>
<evidence type="ECO:0000256" key="7">
    <source>
        <dbReference type="ARBA" id="ARBA00023128"/>
    </source>
</evidence>
<dbReference type="Gene3D" id="3.40.47.10">
    <property type="match status" value="1"/>
</dbReference>
<keyword evidence="3" id="KW-0963">Cytoplasm</keyword>
<keyword evidence="6" id="KW-0443">Lipid metabolism</keyword>
<dbReference type="EMBL" id="HBGJ01000896">
    <property type="protein sequence ID" value="CAD9242310.1"/>
    <property type="molecule type" value="Transcribed_RNA"/>
</dbReference>
<evidence type="ECO:0000256" key="6">
    <source>
        <dbReference type="ARBA" id="ARBA00023098"/>
    </source>
</evidence>
<feature type="domain" description="Thiolase N-terminal" evidence="12">
    <location>
        <begin position="16"/>
        <end position="286"/>
    </location>
</feature>
<sequence length="436" mass="45951">MALRRTFSAASAAKNVVLVDGCRIPFVLANTSYKDYMAVDLARLALKGLLDKTALPAGDIDYILYGNVIQEPKTSNIAREASMGAGIPQHVPSHTVAQACISANAAICQGAEKILAGQADVVVAGGVETFSDVPIRFSKPLRQKLIRGQKVFKKGPGAAIPYLLKGLKPAHLVPDAPAIANYTTGEVMGHSSDRLAQRFGVSREDQDAFALRSHVNAAKAHAAGLYEEEIVAVDGSKEENGIKGDSSAEKLASLRPAFVKPHGTHTAANSSFLTDGASAALIMSEEKALAMGFKPKAYLRAWTFVAVDPFESMLLGPTYGANKVLTQLGLGLDDIDVVEFHEAFAGQVLSNFTAMGSDKFGQEELGRSGKVGDINMDKVNTRGGSLSLGHPFGATGARLATTAANRLRDEDGRFALLAACADSGLGHASIIERYPA</sequence>
<keyword evidence="4 11" id="KW-0808">Transferase</keyword>
<gene>
    <name evidence="14" type="ORF">PPAR1163_LOCUS652</name>
</gene>
<dbReference type="PANTHER" id="PTHR18919">
    <property type="entry name" value="ACETYL-COA C-ACYLTRANSFERASE"/>
    <property type="match status" value="1"/>
</dbReference>
<feature type="domain" description="Thiolase C-terminal" evidence="13">
    <location>
        <begin position="294"/>
        <end position="433"/>
    </location>
</feature>
<evidence type="ECO:0000256" key="5">
    <source>
        <dbReference type="ARBA" id="ARBA00022832"/>
    </source>
</evidence>
<dbReference type="EC" id="2.3.1.16" evidence="9"/>
<dbReference type="InterPro" id="IPR002155">
    <property type="entry name" value="Thiolase"/>
</dbReference>
<evidence type="ECO:0000259" key="13">
    <source>
        <dbReference type="Pfam" id="PF02803"/>
    </source>
</evidence>
<evidence type="ECO:0000256" key="9">
    <source>
        <dbReference type="ARBA" id="ARBA00024073"/>
    </source>
</evidence>
<evidence type="ECO:0000256" key="8">
    <source>
        <dbReference type="ARBA" id="ARBA00023315"/>
    </source>
</evidence>
<dbReference type="InterPro" id="IPR020616">
    <property type="entry name" value="Thiolase_N"/>
</dbReference>
<name>A0A7S1TQ53_9STRA</name>
<dbReference type="PIRSF" id="PIRSF000429">
    <property type="entry name" value="Ac-CoA_Ac_transf"/>
    <property type="match status" value="1"/>
</dbReference>
<reference evidence="14" key="1">
    <citation type="submission" date="2021-01" db="EMBL/GenBank/DDBJ databases">
        <authorList>
            <person name="Corre E."/>
            <person name="Pelletier E."/>
            <person name="Niang G."/>
            <person name="Scheremetjew M."/>
            <person name="Finn R."/>
            <person name="Kale V."/>
            <person name="Holt S."/>
            <person name="Cochrane G."/>
            <person name="Meng A."/>
            <person name="Brown T."/>
            <person name="Cohen L."/>
        </authorList>
    </citation>
    <scope>NUCLEOTIDE SEQUENCE</scope>
    <source>
        <strain evidence="14">CCMP2877</strain>
    </source>
</reference>
<evidence type="ECO:0000256" key="1">
    <source>
        <dbReference type="ARBA" id="ARBA00004173"/>
    </source>
</evidence>
<dbReference type="PANTHER" id="PTHR18919:SF153">
    <property type="entry name" value="TRIFUNCTIONAL ENZYME SUBUNIT BETA, MITOCHONDRIAL"/>
    <property type="match status" value="1"/>
</dbReference>
<dbReference type="InterPro" id="IPR020617">
    <property type="entry name" value="Thiolase_C"/>
</dbReference>
<dbReference type="InterPro" id="IPR016039">
    <property type="entry name" value="Thiolase-like"/>
</dbReference>
<evidence type="ECO:0000256" key="10">
    <source>
        <dbReference type="PIRSR" id="PIRSR000429-1"/>
    </source>
</evidence>